<dbReference type="Proteomes" id="UP001341840">
    <property type="component" value="Unassembled WGS sequence"/>
</dbReference>
<reference evidence="1 2" key="1">
    <citation type="journal article" date="2023" name="Plants (Basel)">
        <title>Bridging the Gap: Combining Genomics and Transcriptomics Approaches to Understand Stylosanthes scabra, an Orphan Legume from the Brazilian Caatinga.</title>
        <authorList>
            <person name="Ferreira-Neto J.R.C."/>
            <person name="da Silva M.D."/>
            <person name="Binneck E."/>
            <person name="de Melo N.F."/>
            <person name="da Silva R.H."/>
            <person name="de Melo A.L.T.M."/>
            <person name="Pandolfi V."/>
            <person name="Bustamante F.O."/>
            <person name="Brasileiro-Vidal A.C."/>
            <person name="Benko-Iseppon A.M."/>
        </authorList>
    </citation>
    <scope>NUCLEOTIDE SEQUENCE [LARGE SCALE GENOMIC DNA]</scope>
    <source>
        <tissue evidence="1">Leaves</tissue>
    </source>
</reference>
<proteinExistence type="predicted"/>
<keyword evidence="2" id="KW-1185">Reference proteome</keyword>
<comment type="caution">
    <text evidence="1">The sequence shown here is derived from an EMBL/GenBank/DDBJ whole genome shotgun (WGS) entry which is preliminary data.</text>
</comment>
<dbReference type="EMBL" id="JASCZI010212275">
    <property type="protein sequence ID" value="MED6198947.1"/>
    <property type="molecule type" value="Genomic_DNA"/>
</dbReference>
<organism evidence="1 2">
    <name type="scientific">Stylosanthes scabra</name>
    <dbReference type="NCBI Taxonomy" id="79078"/>
    <lineage>
        <taxon>Eukaryota</taxon>
        <taxon>Viridiplantae</taxon>
        <taxon>Streptophyta</taxon>
        <taxon>Embryophyta</taxon>
        <taxon>Tracheophyta</taxon>
        <taxon>Spermatophyta</taxon>
        <taxon>Magnoliopsida</taxon>
        <taxon>eudicotyledons</taxon>
        <taxon>Gunneridae</taxon>
        <taxon>Pentapetalae</taxon>
        <taxon>rosids</taxon>
        <taxon>fabids</taxon>
        <taxon>Fabales</taxon>
        <taxon>Fabaceae</taxon>
        <taxon>Papilionoideae</taxon>
        <taxon>50 kb inversion clade</taxon>
        <taxon>dalbergioids sensu lato</taxon>
        <taxon>Dalbergieae</taxon>
        <taxon>Pterocarpus clade</taxon>
        <taxon>Stylosanthes</taxon>
    </lineage>
</organism>
<accession>A0ABU6XLY9</accession>
<protein>
    <submittedName>
        <fullName evidence="1">Uncharacterized protein</fullName>
    </submittedName>
</protein>
<sequence>MAHTRTPWFFAYKCYLSRGVKRASPPRLMADWQERKNEASGPASPTLTRQSPGLNGLGGFLLFMQS</sequence>
<name>A0ABU6XLY9_9FABA</name>
<evidence type="ECO:0000313" key="2">
    <source>
        <dbReference type="Proteomes" id="UP001341840"/>
    </source>
</evidence>
<evidence type="ECO:0000313" key="1">
    <source>
        <dbReference type="EMBL" id="MED6198947.1"/>
    </source>
</evidence>
<gene>
    <name evidence="1" type="ORF">PIB30_071479</name>
</gene>